<dbReference type="EMBL" id="AVPI01000016">
    <property type="protein sequence ID" value="KGN32414.1"/>
    <property type="molecule type" value="Genomic_DNA"/>
</dbReference>
<evidence type="ECO:0000259" key="5">
    <source>
        <dbReference type="PROSITE" id="PS50853"/>
    </source>
</evidence>
<dbReference type="PRINTS" id="PR00014">
    <property type="entry name" value="FNTYPEIII"/>
</dbReference>
<gene>
    <name evidence="6" type="ORF">N798_07485</name>
</gene>
<name>A0ABR4XF66_9MICO</name>
<dbReference type="InterPro" id="IPR036116">
    <property type="entry name" value="FN3_sf"/>
</dbReference>
<dbReference type="InterPro" id="IPR050964">
    <property type="entry name" value="Striated_Muscle_Regulatory"/>
</dbReference>
<evidence type="ECO:0000256" key="1">
    <source>
        <dbReference type="ARBA" id="ARBA00022737"/>
    </source>
</evidence>
<evidence type="ECO:0000256" key="4">
    <source>
        <dbReference type="SAM" id="MobiDB-lite"/>
    </source>
</evidence>
<dbReference type="Proteomes" id="UP000029990">
    <property type="component" value="Unassembled WGS sequence"/>
</dbReference>
<sequence length="528" mass="53146">MTPQEPDFAAPALSQFDFTPKSADVNAGSKDVVVTARVTDATGAEAPTLILTSDNTTQTLGFGSMTRISGTATDGIYQRTVTIPTTAATGTWSVTIYPLDDTLGNDDNTFHVHPSKLTVTSTPPDVAAPVLSQFDFTPKSADVNAGSKDVVVTARVTDATGAEAPTLILTSDNTTQTLGFGSMTRISGTATDGIYQRTVTIPTTAATGTWSVTIYPLDDTLGNDDNTFHVHPSKLTVTRTPPVTAPGAPTAVTATAGDTSATVSWTAPTNTGGAPITGYTVTASPGGKTATTTGATTATLTGLSNGTSYTFTVTATNSAGTSPTSTPSNTITPKAPVTAPSAPTAVTATAGDTSATVSWTAPTNTGGAPITGYTVTASPGGKTATTTGATTATLTGLSNGTSYTFTVTATNSAGTSPTSTPSNTITPSAPSILSVVTPTVTGGSKPGYVKTANAGSWGPSPVALSYRWSRVSATGVVTPIRGATNAKYRVSTADVGYRLTVTVTGTKTGYSTASRTSASTSFVTAWRR</sequence>
<evidence type="ECO:0000313" key="6">
    <source>
        <dbReference type="EMBL" id="KGN32414.1"/>
    </source>
</evidence>
<feature type="domain" description="Fibronectin type-III" evidence="5">
    <location>
        <begin position="245"/>
        <end position="335"/>
    </location>
</feature>
<proteinExistence type="predicted"/>
<dbReference type="CDD" id="cd00063">
    <property type="entry name" value="FN3"/>
    <property type="match status" value="2"/>
</dbReference>
<feature type="domain" description="Fibronectin type-III" evidence="5">
    <location>
        <begin position="339"/>
        <end position="431"/>
    </location>
</feature>
<dbReference type="Gene3D" id="2.60.40.2700">
    <property type="match status" value="1"/>
</dbReference>
<keyword evidence="7" id="KW-1185">Reference proteome</keyword>
<dbReference type="PANTHER" id="PTHR13817">
    <property type="entry name" value="TITIN"/>
    <property type="match status" value="1"/>
</dbReference>
<evidence type="ECO:0000256" key="2">
    <source>
        <dbReference type="ARBA" id="ARBA00023295"/>
    </source>
</evidence>
<dbReference type="Gene3D" id="2.60.40.10">
    <property type="entry name" value="Immunoglobulins"/>
    <property type="match status" value="2"/>
</dbReference>
<keyword evidence="2" id="KW-0326">Glycosidase</keyword>
<dbReference type="PROSITE" id="PS50853">
    <property type="entry name" value="FN3"/>
    <property type="match status" value="2"/>
</dbReference>
<dbReference type="SMART" id="SM00060">
    <property type="entry name" value="FN3"/>
    <property type="match status" value="2"/>
</dbReference>
<comment type="caution">
    <text evidence="6">The sequence shown here is derived from an EMBL/GenBank/DDBJ whole genome shotgun (WGS) entry which is preliminary data.</text>
</comment>
<keyword evidence="2" id="KW-0378">Hydrolase</keyword>
<dbReference type="PANTHER" id="PTHR13817:SF73">
    <property type="entry name" value="FIBRONECTIN TYPE-III DOMAIN-CONTAINING PROTEIN"/>
    <property type="match status" value="1"/>
</dbReference>
<evidence type="ECO:0000256" key="3">
    <source>
        <dbReference type="ARBA" id="ARBA00023326"/>
    </source>
</evidence>
<dbReference type="SUPFAM" id="SSF49265">
    <property type="entry name" value="Fibronectin type III"/>
    <property type="match status" value="1"/>
</dbReference>
<evidence type="ECO:0000313" key="7">
    <source>
        <dbReference type="Proteomes" id="UP000029990"/>
    </source>
</evidence>
<protein>
    <recommendedName>
        <fullName evidence="5">Fibronectin type-III domain-containing protein</fullName>
    </recommendedName>
</protein>
<feature type="region of interest" description="Disordered" evidence="4">
    <location>
        <begin position="318"/>
        <end position="344"/>
    </location>
</feature>
<organism evidence="6 7">
    <name type="scientific">Knoellia flava TL1</name>
    <dbReference type="NCBI Taxonomy" id="1385518"/>
    <lineage>
        <taxon>Bacteria</taxon>
        <taxon>Bacillati</taxon>
        <taxon>Actinomycetota</taxon>
        <taxon>Actinomycetes</taxon>
        <taxon>Micrococcales</taxon>
        <taxon>Intrasporangiaceae</taxon>
        <taxon>Knoellia</taxon>
    </lineage>
</organism>
<reference evidence="6 7" key="1">
    <citation type="submission" date="2013-08" db="EMBL/GenBank/DDBJ databases">
        <title>The genome sequence of Knoellia flava.</title>
        <authorList>
            <person name="Zhu W."/>
            <person name="Wang G."/>
        </authorList>
    </citation>
    <scope>NUCLEOTIDE SEQUENCE [LARGE SCALE GENOMIC DNA]</scope>
    <source>
        <strain evidence="6 7">TL1</strain>
    </source>
</reference>
<dbReference type="Pfam" id="PF00041">
    <property type="entry name" value="fn3"/>
    <property type="match status" value="2"/>
</dbReference>
<dbReference type="InterPro" id="IPR003961">
    <property type="entry name" value="FN3_dom"/>
</dbReference>
<accession>A0ABR4XF66</accession>
<dbReference type="InterPro" id="IPR013783">
    <property type="entry name" value="Ig-like_fold"/>
</dbReference>
<keyword evidence="3" id="KW-0624">Polysaccharide degradation</keyword>
<keyword evidence="1" id="KW-0677">Repeat</keyword>
<keyword evidence="3" id="KW-0119">Carbohydrate metabolism</keyword>